<dbReference type="Pfam" id="PF25183">
    <property type="entry name" value="OMP_b-brl_4"/>
    <property type="match status" value="2"/>
</dbReference>
<accession>A0ABQ6Z761</accession>
<evidence type="ECO:0000256" key="7">
    <source>
        <dbReference type="SAM" id="SignalP"/>
    </source>
</evidence>
<evidence type="ECO:0000259" key="8">
    <source>
        <dbReference type="Pfam" id="PF25183"/>
    </source>
</evidence>
<keyword evidence="10" id="KW-1185">Reference proteome</keyword>
<dbReference type="Gene3D" id="2.40.170.20">
    <property type="entry name" value="TonB-dependent receptor, beta-barrel domain"/>
    <property type="match status" value="1"/>
</dbReference>
<dbReference type="PANTHER" id="PTHR30069:SF46">
    <property type="entry name" value="OAR PROTEIN"/>
    <property type="match status" value="1"/>
</dbReference>
<keyword evidence="4" id="KW-0812">Transmembrane</keyword>
<evidence type="ECO:0000313" key="9">
    <source>
        <dbReference type="EMBL" id="KAF1694730.1"/>
    </source>
</evidence>
<dbReference type="SUPFAM" id="SSF49464">
    <property type="entry name" value="Carboxypeptidase regulatory domain-like"/>
    <property type="match status" value="1"/>
</dbReference>
<evidence type="ECO:0000256" key="4">
    <source>
        <dbReference type="ARBA" id="ARBA00022692"/>
    </source>
</evidence>
<dbReference type="Pfam" id="PF13620">
    <property type="entry name" value="CarboxypepD_reg"/>
    <property type="match status" value="1"/>
</dbReference>
<reference evidence="9 10" key="1">
    <citation type="submission" date="2017-10" db="EMBL/GenBank/DDBJ databases">
        <title>Whole genome sequencing of members of genus Pseudoxanthomonas.</title>
        <authorList>
            <person name="Kumar S."/>
            <person name="Bansal K."/>
            <person name="Kaur A."/>
            <person name="Patil P."/>
            <person name="Sharma S."/>
            <person name="Patil P.B."/>
        </authorList>
    </citation>
    <scope>NUCLEOTIDE SEQUENCE [LARGE SCALE GENOMIC DNA]</scope>
    <source>
        <strain evidence="9 10">DSM 17801</strain>
    </source>
</reference>
<dbReference type="InterPro" id="IPR057601">
    <property type="entry name" value="Oar-like_b-barrel"/>
</dbReference>
<feature type="signal peptide" evidence="7">
    <location>
        <begin position="1"/>
        <end position="19"/>
    </location>
</feature>
<evidence type="ECO:0000256" key="3">
    <source>
        <dbReference type="ARBA" id="ARBA00022452"/>
    </source>
</evidence>
<feature type="chain" id="PRO_5045514203" evidence="7">
    <location>
        <begin position="20"/>
        <end position="1128"/>
    </location>
</feature>
<evidence type="ECO:0000313" key="10">
    <source>
        <dbReference type="Proteomes" id="UP000788419"/>
    </source>
</evidence>
<comment type="caution">
    <text evidence="9">The sequence shown here is derived from an EMBL/GenBank/DDBJ whole genome shotgun (WGS) entry which is preliminary data.</text>
</comment>
<dbReference type="PANTHER" id="PTHR30069">
    <property type="entry name" value="TONB-DEPENDENT OUTER MEMBRANE RECEPTOR"/>
    <property type="match status" value="1"/>
</dbReference>
<keyword evidence="6" id="KW-0998">Cell outer membrane</keyword>
<gene>
    <name evidence="9" type="ORF">CSC65_08535</name>
</gene>
<organism evidence="9 10">
    <name type="scientific">Pseudoxanthomonas daejeonensis</name>
    <dbReference type="NCBI Taxonomy" id="266062"/>
    <lineage>
        <taxon>Bacteria</taxon>
        <taxon>Pseudomonadati</taxon>
        <taxon>Pseudomonadota</taxon>
        <taxon>Gammaproteobacteria</taxon>
        <taxon>Lysobacterales</taxon>
        <taxon>Lysobacteraceae</taxon>
        <taxon>Pseudoxanthomonas</taxon>
    </lineage>
</organism>
<dbReference type="SUPFAM" id="SSF56935">
    <property type="entry name" value="Porins"/>
    <property type="match status" value="1"/>
</dbReference>
<feature type="domain" description="TonB-dependent transporter Oar-like beta-barrel" evidence="8">
    <location>
        <begin position="241"/>
        <end position="317"/>
    </location>
</feature>
<protein>
    <submittedName>
        <fullName evidence="9">Oar protein</fullName>
    </submittedName>
</protein>
<name>A0ABQ6Z761_9GAMM</name>
<proteinExistence type="predicted"/>
<keyword evidence="7" id="KW-0732">Signal</keyword>
<dbReference type="InterPro" id="IPR039426">
    <property type="entry name" value="TonB-dep_rcpt-like"/>
</dbReference>
<keyword evidence="5" id="KW-0472">Membrane</keyword>
<keyword evidence="3" id="KW-1134">Transmembrane beta strand</keyword>
<dbReference type="EMBL" id="PDWN01000007">
    <property type="protein sequence ID" value="KAF1694730.1"/>
    <property type="molecule type" value="Genomic_DNA"/>
</dbReference>
<dbReference type="Gene3D" id="2.60.40.1120">
    <property type="entry name" value="Carboxypeptidase-like, regulatory domain"/>
    <property type="match status" value="1"/>
</dbReference>
<dbReference type="Proteomes" id="UP000788419">
    <property type="component" value="Unassembled WGS sequence"/>
</dbReference>
<sequence>MSKLTLGLVAALAAAPAFAQSTSAGVGGLVTDNGGQPVTGAEVVITHVESGTISRATTDASGRWTARGLRVGGPYEITITKPGAGTKTEDNVFLALNQVSTVNAALTGDVTTLGAVQVTGVSGGSEVFSATKMGSGTSVDQRIIEALPSMNGNIQDFMRLDPRVTFTDRASGSMTAGGQNPRFNKITIDGVSASDTFGLEGNNMPTMRQPVSMEAIEAIDINLSNYDVSLSGAAGASVNAVTKSGTNEFHGSVYGTYRDGDWFGDYPARIAGSSADVTGLAFDEFSEESTWGVTLGGPIVKDKLFFFANYEKFKQSDIGPAGQSQGVNPLDAGSVDFTAADLAEVQRIASDVWGFDAGGMSGSGDTELEEYALKLDWNINEDHRASLRYSKLEQNRVRPDAPTASLISLSSNWFNHAKTVESYVGQLFSDWSDTFSTEFKVSYRDYSAVRVSPTNAPTIQVYFDDGIAGNGNDAPIGTNSNSTSGLDAIRLGTERSSPGNTLLTESWSYYGAGVWTVGDHDIKFGAEYSETEIYNFFLQDFWGNYSFYVPRVNGVSNFGNLLRGQYFDYDLQTNPTDPNAIAARYTNKNTGLFIQDTWYVNSNLTLTVGLRADKPDASPTPPYNACFGAAPGTANPACGSGYTGGFGLDNTSTYNGDFIVQPRFGFNYTFDSERPMQLRGGVGLFQGDAPQVWVGNAYSSTGMNYISFQNGTAWQTVPFSADGLNQNVPPGGSGVRNVNVISEDFELPSVWKANLAIDVETPWWGTVASAELLLTDVNNGLFYRSLNVGPGYMGPDGRVLYWNPNSPRPFGNTSAGATPTNGARYNRNGYFGDVLLLENTNKGKGQQLTLSLAKPFSTDSDWSWTVGYTYTQATEVGALTSSTAGSGFGSQYGFNINEPNSTTARYEIRDRFTGALNWSHKFFGDNATQVGLFYEGRSGRPYSYIFNNDANGDNRTFNDLFYVPAGPGDVLFGSMNATTGAFTPNAAMEQAFWAWMAENPQLQRYRGSYAPENAFNAGWVNTFDIRISQELPGFFDGHKSKIWLDIQNVGNMINKDWGHIVDYGFNANQAVASLVGISNGKYVYGYRGNFNGSPQFGQTPAEGIPTNSDSQTNGISQWSLQVGLRYDF</sequence>
<evidence type="ECO:0000256" key="1">
    <source>
        <dbReference type="ARBA" id="ARBA00004571"/>
    </source>
</evidence>
<dbReference type="InterPro" id="IPR036942">
    <property type="entry name" value="Beta-barrel_TonB_sf"/>
</dbReference>
<comment type="subcellular location">
    <subcellularLocation>
        <location evidence="1">Cell outer membrane</location>
        <topology evidence="1">Multi-pass membrane protein</topology>
    </subcellularLocation>
</comment>
<evidence type="ECO:0000256" key="2">
    <source>
        <dbReference type="ARBA" id="ARBA00022448"/>
    </source>
</evidence>
<keyword evidence="2" id="KW-0813">Transport</keyword>
<evidence type="ECO:0000256" key="6">
    <source>
        <dbReference type="ARBA" id="ARBA00023237"/>
    </source>
</evidence>
<evidence type="ECO:0000256" key="5">
    <source>
        <dbReference type="ARBA" id="ARBA00023136"/>
    </source>
</evidence>
<feature type="domain" description="TonB-dependent transporter Oar-like beta-barrel" evidence="8">
    <location>
        <begin position="367"/>
        <end position="1054"/>
    </location>
</feature>
<dbReference type="InterPro" id="IPR008969">
    <property type="entry name" value="CarboxyPept-like_regulatory"/>
</dbReference>